<dbReference type="Gene3D" id="3.40.50.620">
    <property type="entry name" value="HUPs"/>
    <property type="match status" value="2"/>
</dbReference>
<protein>
    <submittedName>
        <fullName evidence="5">Universal stress protein</fullName>
    </submittedName>
</protein>
<dbReference type="Pfam" id="PF00582">
    <property type="entry name" value="Usp"/>
    <property type="match status" value="2"/>
</dbReference>
<dbReference type="PANTHER" id="PTHR46268:SF27">
    <property type="entry name" value="UNIVERSAL STRESS PROTEIN RV2623"/>
    <property type="match status" value="1"/>
</dbReference>
<proteinExistence type="inferred from homology"/>
<dbReference type="RefSeq" id="WP_161926410.1">
    <property type="nucleotide sequence ID" value="NZ_BJOU01000001.1"/>
</dbReference>
<evidence type="ECO:0000259" key="4">
    <source>
        <dbReference type="Pfam" id="PF00582"/>
    </source>
</evidence>
<evidence type="ECO:0000256" key="3">
    <source>
        <dbReference type="ARBA" id="ARBA00022840"/>
    </source>
</evidence>
<dbReference type="InterPro" id="IPR014729">
    <property type="entry name" value="Rossmann-like_a/b/a_fold"/>
</dbReference>
<feature type="domain" description="UspA" evidence="4">
    <location>
        <begin position="147"/>
        <end position="286"/>
    </location>
</feature>
<keyword evidence="6" id="KW-1185">Reference proteome</keyword>
<evidence type="ECO:0000313" key="6">
    <source>
        <dbReference type="Proteomes" id="UP000444980"/>
    </source>
</evidence>
<comment type="caution">
    <text evidence="5">The sequence shown here is derived from an EMBL/GenBank/DDBJ whole genome shotgun (WGS) entry which is preliminary data.</text>
</comment>
<evidence type="ECO:0000313" key="5">
    <source>
        <dbReference type="EMBL" id="GED97023.1"/>
    </source>
</evidence>
<keyword evidence="2" id="KW-0547">Nucleotide-binding</keyword>
<evidence type="ECO:0000256" key="1">
    <source>
        <dbReference type="ARBA" id="ARBA00008791"/>
    </source>
</evidence>
<name>A0A7I9UVP8_9ACTN</name>
<dbReference type="InterPro" id="IPR006015">
    <property type="entry name" value="Universal_stress_UspA"/>
</dbReference>
<dbReference type="OrthoDB" id="3174546at2"/>
<feature type="domain" description="UspA" evidence="4">
    <location>
        <begin position="3"/>
        <end position="139"/>
    </location>
</feature>
<sequence length="287" mass="29717">MPTIVVGVDSTETSLHAARWAASLAAREESELHIVGAYDASTSNYAPGLVIPQEVVEAIASEAKDAVKSAAAAVLEAEPDVRVRTSVGEGDAARTLLEVGKDATAIVIGTRRLGSVRGLLLGSVGITIAAHYHGRVVVVGDEITNGPVVVGVGDTPISDPAVQEAYRQADSLKVPLVAVHTWAQLDADALHGFGIEPDAVERMSAEATEAVAERLAGYAQDYPDVTVERVVVPDDPGKAIIAAADARKASLIVVGSRGRGGFKGLLLGSTSQKVLQHAATPVMIVRE</sequence>
<dbReference type="Proteomes" id="UP000444980">
    <property type="component" value="Unassembled WGS sequence"/>
</dbReference>
<dbReference type="EMBL" id="BJOU01000001">
    <property type="protein sequence ID" value="GED97023.1"/>
    <property type="molecule type" value="Genomic_DNA"/>
</dbReference>
<accession>A0A7I9UVP8</accession>
<dbReference type="SUPFAM" id="SSF52402">
    <property type="entry name" value="Adenine nucleotide alpha hydrolases-like"/>
    <property type="match status" value="2"/>
</dbReference>
<reference evidence="6" key="1">
    <citation type="submission" date="2019-06" db="EMBL/GenBank/DDBJ databases">
        <title>Gordonia isolated from sludge of a wastewater treatment plant.</title>
        <authorList>
            <person name="Tamura T."/>
            <person name="Aoyama K."/>
            <person name="Kang Y."/>
            <person name="Saito S."/>
            <person name="Akiyama N."/>
            <person name="Yazawa K."/>
            <person name="Gonoi T."/>
            <person name="Mikami Y."/>
        </authorList>
    </citation>
    <scope>NUCLEOTIDE SEQUENCE [LARGE SCALE GENOMIC DNA]</scope>
    <source>
        <strain evidence="6">NBRC 107697</strain>
    </source>
</reference>
<keyword evidence="3" id="KW-0067">ATP-binding</keyword>
<organism evidence="5 6">
    <name type="scientific">Gordonia crocea</name>
    <dbReference type="NCBI Taxonomy" id="589162"/>
    <lineage>
        <taxon>Bacteria</taxon>
        <taxon>Bacillati</taxon>
        <taxon>Actinomycetota</taxon>
        <taxon>Actinomycetes</taxon>
        <taxon>Mycobacteriales</taxon>
        <taxon>Gordoniaceae</taxon>
        <taxon>Gordonia</taxon>
    </lineage>
</organism>
<dbReference type="GO" id="GO:0005524">
    <property type="term" value="F:ATP binding"/>
    <property type="evidence" value="ECO:0007669"/>
    <property type="project" value="UniProtKB-KW"/>
</dbReference>
<dbReference type="PRINTS" id="PR01438">
    <property type="entry name" value="UNVRSLSTRESS"/>
</dbReference>
<dbReference type="AlphaFoldDB" id="A0A7I9UVP8"/>
<dbReference type="PANTHER" id="PTHR46268">
    <property type="entry name" value="STRESS RESPONSE PROTEIN NHAX"/>
    <property type="match status" value="1"/>
</dbReference>
<dbReference type="InterPro" id="IPR006016">
    <property type="entry name" value="UspA"/>
</dbReference>
<comment type="similarity">
    <text evidence="1">Belongs to the universal stress protein A family.</text>
</comment>
<evidence type="ECO:0000256" key="2">
    <source>
        <dbReference type="ARBA" id="ARBA00022741"/>
    </source>
</evidence>
<gene>
    <name evidence="5" type="ORF">nbrc107697_10620</name>
</gene>